<dbReference type="SUPFAM" id="SSF49313">
    <property type="entry name" value="Cadherin-like"/>
    <property type="match status" value="4"/>
</dbReference>
<reference evidence="3" key="2">
    <citation type="submission" date="2023-07" db="EMBL/GenBank/DDBJ databases">
        <authorList>
            <person name="Sun H."/>
        </authorList>
    </citation>
    <scope>NUCLEOTIDE SEQUENCE</scope>
    <source>
        <strain evidence="3">05753</strain>
    </source>
</reference>
<dbReference type="InterPro" id="IPR015919">
    <property type="entry name" value="Cadherin-like_sf"/>
</dbReference>
<dbReference type="PANTHER" id="PTHR37494:SF1">
    <property type="entry name" value="STAPHYLOCOCCUS AUREUS SURFACE PROTEIN A"/>
    <property type="match status" value="1"/>
</dbReference>
<evidence type="ECO:0000313" key="3">
    <source>
        <dbReference type="EMBL" id="MDO1581089.1"/>
    </source>
</evidence>
<dbReference type="InterPro" id="IPR036709">
    <property type="entry name" value="Autotransporte_beta_dom_sf"/>
</dbReference>
<sequence length="1182" mass="118390">MLAGLLFLVSEALGAPVTISFSPAAGALTAGSVGVAYKETILVSGGASPYSYAVMSGSLPAGVSLNTSNGTISGMPTNVGNFSFTILVTDSNSAVASAAYSLTVAASKPDAPSIDSVSANDAEAKVFFTAPSSDGGASITSYTVTSNPGGLTQSGSTSPITVTGLTNGTTYTFTVTAANSAGTGPASSPSSPVTPTAPLQRPVASGVSTTVGANSSSNTITLNITGGAASSVSVASTPSHGTATASGTMISYTPTAGYSGTDSFTYTATNPAGTSSPATVSITVSRPTLSMWPTSGASATVPVGTVYSQTIIPGDGTAPYAYSATSGTPAPGLTFNTTTGEIAGTLTTAGSFTATFMATDVYGATGSATYTLNVTAILPGAPVIGSASGGDRQATVSFSPPSSNGGATPTYTVTATPGGITATGSASPITVTGLANGTSYTFKVTATNSAGAGPSSASSNSVTPAAPAPATPAPPLLPPVTGAVSATVAANSASNAIALSLAGDAATSVAVVTAPSHGTATASGLSISYTPAAGYSGPDSFSYTASNGGGTSAPATVSISITAPSFSFSPAAGELAATEAGKPFNQTITASGGTAPYTYAITSGALPAGLSLVTPSGQLAGSPRVPGNYNFTITATDANNAISSAAYSLSVSGRPVVLSFSPLSGALPAAMAGEAYSQPVAASGGSLPIIYSIASGSLPKGLVLNVSTGALNGPLDAASAGDYAFSIQAQDGNGATGTVNYTLKVAARSVTVSDQVVVDVPAGSTPNNIYLNRNATGGPFTSAEILSVEPSAAGTASIIQGELAAVSTSSAPAGWYLKFTPNPAYSGVARVSYRLGSVLGRSNPGAVIYRLNYDAPRVATDIDRLVHDYVRARQAMISSAIQVPGLIERRQMAQATTPVTSRISPSQDGMLLGFSTSLAQLEAARDRADGVSPGYGSPFNVWLDGAFLAHNHKDEGNRWGSFAMLNLGMDYLLNERALLGLSFHYDRMIDPTKQDAKLYGNGWLAGPYASVELMKDIVWDTSLLYGGSSNTIDTPFWDGEFNTRRWLLDTSLKGQWLLDTATTLTPRLRAMYFSEMVEDYAVRNQASSAIGVAGFTSEQLRVSLGAEIARTFTLTNGSVLTPKFGLTAGVSGLDGSGAFGQVTVGASLMTVEAWMMDANLLFNIEGDGEKSIGARLGLTRRF</sequence>
<name>A0ABT8SSP3_9HYPH</name>
<feature type="domain" description="Fibronectin type-III" evidence="2">
    <location>
        <begin position="378"/>
        <end position="468"/>
    </location>
</feature>
<dbReference type="SMART" id="SM00060">
    <property type="entry name" value="FN3"/>
    <property type="match status" value="2"/>
</dbReference>
<feature type="region of interest" description="Disordered" evidence="1">
    <location>
        <begin position="451"/>
        <end position="474"/>
    </location>
</feature>
<evidence type="ECO:0000259" key="2">
    <source>
        <dbReference type="PROSITE" id="PS50853"/>
    </source>
</evidence>
<feature type="compositionally biased region" description="Low complexity" evidence="1">
    <location>
        <begin position="181"/>
        <end position="198"/>
    </location>
</feature>
<dbReference type="SUPFAM" id="SSF49265">
    <property type="entry name" value="Fibronectin type III"/>
    <property type="match status" value="2"/>
</dbReference>
<reference evidence="3" key="1">
    <citation type="journal article" date="2015" name="Int. J. Syst. Evol. Microbiol.">
        <title>Rhizobium oryzicola sp. nov., potential plant-growth-promoting endophytic bacteria isolated from rice roots.</title>
        <authorList>
            <person name="Zhang X.X."/>
            <person name="Gao J.S."/>
            <person name="Cao Y.H."/>
            <person name="Sheirdil R.A."/>
            <person name="Wang X.C."/>
            <person name="Zhang L."/>
        </authorList>
    </citation>
    <scope>NUCLEOTIDE SEQUENCE</scope>
    <source>
        <strain evidence="3">05753</strain>
    </source>
</reference>
<dbReference type="Pfam" id="PF17963">
    <property type="entry name" value="Big_9"/>
    <property type="match status" value="2"/>
</dbReference>
<dbReference type="PRINTS" id="PR00014">
    <property type="entry name" value="FNTYPEIII"/>
</dbReference>
<evidence type="ECO:0000313" key="4">
    <source>
        <dbReference type="Proteomes" id="UP001169006"/>
    </source>
</evidence>
<comment type="caution">
    <text evidence="3">The sequence shown here is derived from an EMBL/GenBank/DDBJ whole genome shotgun (WGS) entry which is preliminary data.</text>
</comment>
<accession>A0ABT8SSP3</accession>
<dbReference type="Gene3D" id="2.60.40.10">
    <property type="entry name" value="Immunoglobulins"/>
    <property type="match status" value="6"/>
</dbReference>
<dbReference type="CDD" id="cd11304">
    <property type="entry name" value="Cadherin_repeat"/>
    <property type="match status" value="1"/>
</dbReference>
<dbReference type="PROSITE" id="PS50853">
    <property type="entry name" value="FN3"/>
    <property type="match status" value="2"/>
</dbReference>
<feature type="region of interest" description="Disordered" evidence="1">
    <location>
        <begin position="388"/>
        <end position="411"/>
    </location>
</feature>
<dbReference type="Proteomes" id="UP001169006">
    <property type="component" value="Unassembled WGS sequence"/>
</dbReference>
<evidence type="ECO:0000256" key="1">
    <source>
        <dbReference type="SAM" id="MobiDB-lite"/>
    </source>
</evidence>
<feature type="domain" description="Fibronectin type-III" evidence="2">
    <location>
        <begin position="108"/>
        <end position="199"/>
    </location>
</feature>
<dbReference type="EMBL" id="JAUKWQ010000001">
    <property type="protein sequence ID" value="MDO1581089.1"/>
    <property type="molecule type" value="Genomic_DNA"/>
</dbReference>
<gene>
    <name evidence="3" type="ORF">Q2T52_03185</name>
</gene>
<keyword evidence="4" id="KW-1185">Reference proteome</keyword>
<feature type="region of interest" description="Disordered" evidence="1">
    <location>
        <begin position="181"/>
        <end position="201"/>
    </location>
</feature>
<dbReference type="CDD" id="cd00063">
    <property type="entry name" value="FN3"/>
    <property type="match status" value="2"/>
</dbReference>
<dbReference type="Pfam" id="PF00041">
    <property type="entry name" value="fn3"/>
    <property type="match status" value="2"/>
</dbReference>
<dbReference type="InterPro" id="IPR003961">
    <property type="entry name" value="FN3_dom"/>
</dbReference>
<dbReference type="RefSeq" id="WP_302075220.1">
    <property type="nucleotide sequence ID" value="NZ_JAUKWQ010000001.1"/>
</dbReference>
<proteinExistence type="predicted"/>
<dbReference type="Gene3D" id="2.40.128.130">
    <property type="entry name" value="Autotransporter beta-domain"/>
    <property type="match status" value="1"/>
</dbReference>
<dbReference type="Gene3D" id="2.60.40.3440">
    <property type="match status" value="2"/>
</dbReference>
<dbReference type="InterPro" id="IPR013783">
    <property type="entry name" value="Ig-like_fold"/>
</dbReference>
<organism evidence="3 4">
    <name type="scientific">Rhizobium oryzicola</name>
    <dbReference type="NCBI Taxonomy" id="1232668"/>
    <lineage>
        <taxon>Bacteria</taxon>
        <taxon>Pseudomonadati</taxon>
        <taxon>Pseudomonadota</taxon>
        <taxon>Alphaproteobacteria</taxon>
        <taxon>Hyphomicrobiales</taxon>
        <taxon>Rhizobiaceae</taxon>
        <taxon>Rhizobium/Agrobacterium group</taxon>
        <taxon>Rhizobium</taxon>
    </lineage>
</organism>
<dbReference type="SUPFAM" id="SSF103515">
    <property type="entry name" value="Autotransporter"/>
    <property type="match status" value="1"/>
</dbReference>
<feature type="compositionally biased region" description="Low complexity" evidence="1">
    <location>
        <begin position="451"/>
        <end position="465"/>
    </location>
</feature>
<dbReference type="PANTHER" id="PTHR37494">
    <property type="entry name" value="HEMAGGLUTININ"/>
    <property type="match status" value="1"/>
</dbReference>
<dbReference type="InterPro" id="IPR036116">
    <property type="entry name" value="FN3_sf"/>
</dbReference>
<feature type="compositionally biased region" description="Polar residues" evidence="1">
    <location>
        <begin position="394"/>
        <end position="411"/>
    </location>
</feature>
<dbReference type="Pfam" id="PF05345">
    <property type="entry name" value="He_PIG"/>
    <property type="match status" value="4"/>
</dbReference>
<dbReference type="InterPro" id="IPR005546">
    <property type="entry name" value="Autotransporte_beta"/>
</dbReference>
<protein>
    <submittedName>
        <fullName evidence="3">Ig domain-containing protein</fullName>
    </submittedName>
</protein>
<dbReference type="SMART" id="SM00869">
    <property type="entry name" value="Autotransporter"/>
    <property type="match status" value="1"/>
</dbReference>